<protein>
    <submittedName>
        <fullName evidence="1">Uncharacterized protein</fullName>
    </submittedName>
</protein>
<dbReference type="AlphaFoldDB" id="A0A645C1U6"/>
<dbReference type="EMBL" id="VSSQ01024163">
    <property type="protein sequence ID" value="MPM71515.1"/>
    <property type="molecule type" value="Genomic_DNA"/>
</dbReference>
<evidence type="ECO:0000313" key="1">
    <source>
        <dbReference type="EMBL" id="MPM71515.1"/>
    </source>
</evidence>
<organism evidence="1">
    <name type="scientific">bioreactor metagenome</name>
    <dbReference type="NCBI Taxonomy" id="1076179"/>
    <lineage>
        <taxon>unclassified sequences</taxon>
        <taxon>metagenomes</taxon>
        <taxon>ecological metagenomes</taxon>
    </lineage>
</organism>
<reference evidence="1" key="1">
    <citation type="submission" date="2019-08" db="EMBL/GenBank/DDBJ databases">
        <authorList>
            <person name="Kucharzyk K."/>
            <person name="Murdoch R.W."/>
            <person name="Higgins S."/>
            <person name="Loffler F."/>
        </authorList>
    </citation>
    <scope>NUCLEOTIDE SEQUENCE</scope>
</reference>
<accession>A0A645C1U6</accession>
<comment type="caution">
    <text evidence="1">The sequence shown here is derived from an EMBL/GenBank/DDBJ whole genome shotgun (WGS) entry which is preliminary data.</text>
</comment>
<name>A0A645C1U6_9ZZZZ</name>
<sequence length="78" mass="8324">MKHFGGIIVGGNTVFAISKFIAAEDSFGNFFVVDFIVDCDTVGLADQNFAAVGRQCPVVRRVAGEFRAELVVARGELG</sequence>
<gene>
    <name evidence="1" type="ORF">SDC9_118480</name>
</gene>
<proteinExistence type="predicted"/>